<evidence type="ECO:0000259" key="6">
    <source>
        <dbReference type="Pfam" id="PF08281"/>
    </source>
</evidence>
<dbReference type="NCBIfam" id="TIGR02937">
    <property type="entry name" value="sigma70-ECF"/>
    <property type="match status" value="1"/>
</dbReference>
<evidence type="ECO:0000256" key="2">
    <source>
        <dbReference type="ARBA" id="ARBA00023015"/>
    </source>
</evidence>
<keyword evidence="2" id="KW-0805">Transcription regulation</keyword>
<evidence type="ECO:0000256" key="4">
    <source>
        <dbReference type="ARBA" id="ARBA00023163"/>
    </source>
</evidence>
<dbReference type="GO" id="GO:0006352">
    <property type="term" value="P:DNA-templated transcription initiation"/>
    <property type="evidence" value="ECO:0007669"/>
    <property type="project" value="InterPro"/>
</dbReference>
<dbReference type="Gene3D" id="1.10.10.10">
    <property type="entry name" value="Winged helix-like DNA-binding domain superfamily/Winged helix DNA-binding domain"/>
    <property type="match status" value="1"/>
</dbReference>
<gene>
    <name evidence="7" type="ORF">MNBD_IGNAVI01-1059</name>
</gene>
<dbReference type="InterPro" id="IPR007627">
    <property type="entry name" value="RNA_pol_sigma70_r2"/>
</dbReference>
<name>A0A3B1C2Y9_9ZZZZ</name>
<reference evidence="7" key="1">
    <citation type="submission" date="2018-06" db="EMBL/GenBank/DDBJ databases">
        <authorList>
            <person name="Zhirakovskaya E."/>
        </authorList>
    </citation>
    <scope>NUCLEOTIDE SEQUENCE</scope>
</reference>
<keyword evidence="4" id="KW-0804">Transcription</keyword>
<evidence type="ECO:0000313" key="7">
    <source>
        <dbReference type="EMBL" id="VAX22462.1"/>
    </source>
</evidence>
<evidence type="ECO:0000256" key="1">
    <source>
        <dbReference type="ARBA" id="ARBA00010641"/>
    </source>
</evidence>
<dbReference type="InterPro" id="IPR013249">
    <property type="entry name" value="RNA_pol_sigma70_r4_t2"/>
</dbReference>
<feature type="domain" description="RNA polymerase sigma factor 70 region 4 type 2" evidence="6">
    <location>
        <begin position="114"/>
        <end position="165"/>
    </location>
</feature>
<dbReference type="GO" id="GO:0003677">
    <property type="term" value="F:DNA binding"/>
    <property type="evidence" value="ECO:0007669"/>
    <property type="project" value="InterPro"/>
</dbReference>
<dbReference type="GO" id="GO:0016987">
    <property type="term" value="F:sigma factor activity"/>
    <property type="evidence" value="ECO:0007669"/>
    <property type="project" value="UniProtKB-KW"/>
</dbReference>
<evidence type="ECO:0008006" key="8">
    <source>
        <dbReference type="Google" id="ProtNLM"/>
    </source>
</evidence>
<dbReference type="SUPFAM" id="SSF88946">
    <property type="entry name" value="Sigma2 domain of RNA polymerase sigma factors"/>
    <property type="match status" value="1"/>
</dbReference>
<dbReference type="AlphaFoldDB" id="A0A3B1C2Y9"/>
<dbReference type="Pfam" id="PF04542">
    <property type="entry name" value="Sigma70_r2"/>
    <property type="match status" value="1"/>
</dbReference>
<dbReference type="Gene3D" id="1.10.1740.10">
    <property type="match status" value="1"/>
</dbReference>
<dbReference type="PANTHER" id="PTHR43133:SF51">
    <property type="entry name" value="RNA POLYMERASE SIGMA FACTOR"/>
    <property type="match status" value="1"/>
</dbReference>
<feature type="domain" description="RNA polymerase sigma-70 region 2" evidence="5">
    <location>
        <begin position="15"/>
        <end position="80"/>
    </location>
</feature>
<dbReference type="InterPro" id="IPR013325">
    <property type="entry name" value="RNA_pol_sigma_r2"/>
</dbReference>
<proteinExistence type="inferred from homology"/>
<dbReference type="Pfam" id="PF08281">
    <property type="entry name" value="Sigma70_r4_2"/>
    <property type="match status" value="1"/>
</dbReference>
<evidence type="ECO:0000256" key="3">
    <source>
        <dbReference type="ARBA" id="ARBA00023082"/>
    </source>
</evidence>
<dbReference type="InterPro" id="IPR036388">
    <property type="entry name" value="WH-like_DNA-bd_sf"/>
</dbReference>
<keyword evidence="3" id="KW-0731">Sigma factor</keyword>
<accession>A0A3B1C2Y9</accession>
<organism evidence="7">
    <name type="scientific">hydrothermal vent metagenome</name>
    <dbReference type="NCBI Taxonomy" id="652676"/>
    <lineage>
        <taxon>unclassified sequences</taxon>
        <taxon>metagenomes</taxon>
        <taxon>ecological metagenomes</taxon>
    </lineage>
</organism>
<dbReference type="InterPro" id="IPR013324">
    <property type="entry name" value="RNA_pol_sigma_r3/r4-like"/>
</dbReference>
<dbReference type="PANTHER" id="PTHR43133">
    <property type="entry name" value="RNA POLYMERASE ECF-TYPE SIGMA FACTO"/>
    <property type="match status" value="1"/>
</dbReference>
<dbReference type="InterPro" id="IPR014284">
    <property type="entry name" value="RNA_pol_sigma-70_dom"/>
</dbReference>
<dbReference type="CDD" id="cd06171">
    <property type="entry name" value="Sigma70_r4"/>
    <property type="match status" value="1"/>
</dbReference>
<evidence type="ECO:0000259" key="5">
    <source>
        <dbReference type="Pfam" id="PF04542"/>
    </source>
</evidence>
<dbReference type="EMBL" id="UOGD01000227">
    <property type="protein sequence ID" value="VAX22462.1"/>
    <property type="molecule type" value="Genomic_DNA"/>
</dbReference>
<protein>
    <recommendedName>
        <fullName evidence="8">RNA polymerase ECF-type sigma factor</fullName>
    </recommendedName>
</protein>
<comment type="similarity">
    <text evidence="1">Belongs to the sigma-70 factor family. ECF subfamily.</text>
</comment>
<dbReference type="InterPro" id="IPR039425">
    <property type="entry name" value="RNA_pol_sigma-70-like"/>
</dbReference>
<sequence>MQKTSNKIVQFTIAYNRYKIGVYNYVLKMVGNKMVCDDLVQNVFLKLFENLDSIKNRESIKFWIYTTARNEVYLYFRKKKIDTTKFISDDTSDIETRSNENIEYQFELKEMKNLILNELNNISIEQKEIFLLKEYGGLSYKEISIISNIDENLVKSRLYKTRQKLIVRLSKIIV</sequence>
<dbReference type="SUPFAM" id="SSF88659">
    <property type="entry name" value="Sigma3 and sigma4 domains of RNA polymerase sigma factors"/>
    <property type="match status" value="1"/>
</dbReference>